<evidence type="ECO:0000256" key="1">
    <source>
        <dbReference type="ARBA" id="ARBA00022679"/>
    </source>
</evidence>
<proteinExistence type="predicted"/>
<dbReference type="EMBL" id="CP051006">
    <property type="protein sequence ID" value="QNT97398.1"/>
    <property type="molecule type" value="Genomic_DNA"/>
</dbReference>
<dbReference type="KEGG" id="sgf:HEP81_07165"/>
<evidence type="ECO:0000256" key="4">
    <source>
        <dbReference type="ARBA" id="ARBA00022840"/>
    </source>
</evidence>
<keyword evidence="1" id="KW-0808">Transferase</keyword>
<evidence type="ECO:0000313" key="7">
    <source>
        <dbReference type="Proteomes" id="UP000516422"/>
    </source>
</evidence>
<dbReference type="Pfam" id="PF18085">
    <property type="entry name" value="Mak_N_cap"/>
    <property type="match status" value="1"/>
</dbReference>
<evidence type="ECO:0000256" key="2">
    <source>
        <dbReference type="ARBA" id="ARBA00022741"/>
    </source>
</evidence>
<feature type="domain" description="Maltokinase N-terminal cap" evidence="5">
    <location>
        <begin position="38"/>
        <end position="125"/>
    </location>
</feature>
<protein>
    <recommendedName>
        <fullName evidence="5">Maltokinase N-terminal cap domain-containing protein</fullName>
    </recommendedName>
</protein>
<organism evidence="6 7">
    <name type="scientific">Streptomyces griseofuscus</name>
    <dbReference type="NCBI Taxonomy" id="146922"/>
    <lineage>
        <taxon>Bacteria</taxon>
        <taxon>Bacillati</taxon>
        <taxon>Actinomycetota</taxon>
        <taxon>Actinomycetes</taxon>
        <taxon>Kitasatosporales</taxon>
        <taxon>Streptomycetaceae</taxon>
        <taxon>Streptomyces</taxon>
    </lineage>
</organism>
<gene>
    <name evidence="6" type="ORF">HEP81_07165</name>
</gene>
<evidence type="ECO:0000313" key="6">
    <source>
        <dbReference type="EMBL" id="QNT97398.1"/>
    </source>
</evidence>
<evidence type="ECO:0000256" key="3">
    <source>
        <dbReference type="ARBA" id="ARBA00022777"/>
    </source>
</evidence>
<dbReference type="Proteomes" id="UP000516422">
    <property type="component" value="Chromosome"/>
</dbReference>
<keyword evidence="4" id="KW-0067">ATP-binding</keyword>
<name>A0A7H1QAR8_9ACTN</name>
<sequence>MCEAEPDQHAHTGETTTVMAVIHHTTLTPSKVELLTEWLPTRPWYRGGSGTPVLEKTGGFRLDDPEGEVGIEIMIATDITSPERTAYLVPLSYRGAPLEGAEHALVGTMEHGVLGKRWAYDGMRDPVLVTELLRLVAGQTQAMAQSITDLPDHEVTHAYTGAPFTPVAFTPTPADDADGTYLPTPHGTALRLHRVLTPSDDNPPVPATPALGHVSTGWPTPSGDRLRAVLLTVRRH</sequence>
<dbReference type="GO" id="GO:0016301">
    <property type="term" value="F:kinase activity"/>
    <property type="evidence" value="ECO:0007669"/>
    <property type="project" value="UniProtKB-KW"/>
</dbReference>
<keyword evidence="2" id="KW-0547">Nucleotide-binding</keyword>
<keyword evidence="3" id="KW-0418">Kinase</keyword>
<accession>A0A7H1QAR8</accession>
<evidence type="ECO:0000259" key="5">
    <source>
        <dbReference type="Pfam" id="PF18085"/>
    </source>
</evidence>
<reference evidence="6 7" key="1">
    <citation type="submission" date="2020-04" db="EMBL/GenBank/DDBJ databases">
        <title>Characterization and engineering of Streptomyces griseofuscus DSM40191 as a potential heterologous host for expression of BGCs.</title>
        <authorList>
            <person name="Gren T."/>
            <person name="Whitford C.M."/>
            <person name="Mohite O.S."/>
            <person name="Joergensen T.S."/>
            <person name="Nielsen J.B."/>
            <person name="Lee S.Y."/>
            <person name="Weber T."/>
        </authorList>
    </citation>
    <scope>NUCLEOTIDE SEQUENCE [LARGE SCALE GENOMIC DNA]</scope>
    <source>
        <strain evidence="6 7">DSM 40191</strain>
    </source>
</reference>
<dbReference type="AlphaFoldDB" id="A0A7H1QAR8"/>
<dbReference type="GO" id="GO:0005524">
    <property type="term" value="F:ATP binding"/>
    <property type="evidence" value="ECO:0007669"/>
    <property type="project" value="UniProtKB-KW"/>
</dbReference>
<dbReference type="InterPro" id="IPR040999">
    <property type="entry name" value="Mak_N_cap"/>
</dbReference>